<organism evidence="3 5">
    <name type="scientific">Plasmodiophora brassicae</name>
    <name type="common">Clubroot disease agent</name>
    <dbReference type="NCBI Taxonomy" id="37360"/>
    <lineage>
        <taxon>Eukaryota</taxon>
        <taxon>Sar</taxon>
        <taxon>Rhizaria</taxon>
        <taxon>Endomyxa</taxon>
        <taxon>Phytomyxea</taxon>
        <taxon>Plasmodiophorida</taxon>
        <taxon>Plasmodiophoridae</taxon>
        <taxon>Plasmodiophora</taxon>
    </lineage>
</organism>
<dbReference type="CDD" id="cd01285">
    <property type="entry name" value="nucleoside_deaminase"/>
    <property type="match status" value="1"/>
</dbReference>
<dbReference type="Proteomes" id="UP000039324">
    <property type="component" value="Unassembled WGS sequence"/>
</dbReference>
<dbReference type="SUPFAM" id="SSF53927">
    <property type="entry name" value="Cytidine deaminase-like"/>
    <property type="match status" value="1"/>
</dbReference>
<dbReference type="PANTHER" id="PTHR11079">
    <property type="entry name" value="CYTOSINE DEAMINASE FAMILY MEMBER"/>
    <property type="match status" value="1"/>
</dbReference>
<evidence type="ECO:0000313" key="5">
    <source>
        <dbReference type="Proteomes" id="UP000039324"/>
    </source>
</evidence>
<sequence>MGFDARDRAFMADALDEARAALRRGEVPVGCALVRRGVVIARAHNDTVATRNATRHCEVVAVEAVQRAGAYGRDVFRECTLYVTVEPCIMCASLLAQVGIGRVVFGCHNERFGGNGSVYALHQGAYESTPGLCRQAAVDLLKQFYESGNPSAPVTKRARTLAADG</sequence>
<dbReference type="EMBL" id="CDSF01000093">
    <property type="protein sequence ID" value="CEO99766.1"/>
    <property type="molecule type" value="Genomic_DNA"/>
</dbReference>
<name>A0A0G4IXJ6_PLABS</name>
<evidence type="ECO:0000313" key="3">
    <source>
        <dbReference type="EMBL" id="CEO99766.1"/>
    </source>
</evidence>
<evidence type="ECO:0000259" key="2">
    <source>
        <dbReference type="PROSITE" id="PS51747"/>
    </source>
</evidence>
<dbReference type="Pfam" id="PF00383">
    <property type="entry name" value="dCMP_cyt_deam_1"/>
    <property type="match status" value="1"/>
</dbReference>
<dbReference type="GO" id="GO:0002100">
    <property type="term" value="P:tRNA wobble adenosine to inosine editing"/>
    <property type="evidence" value="ECO:0007669"/>
    <property type="project" value="InterPro"/>
</dbReference>
<dbReference type="PANTHER" id="PTHR11079:SF149">
    <property type="entry name" value="TRNA-SPECIFIC ADENOSINE DEAMINASE 2"/>
    <property type="match status" value="1"/>
</dbReference>
<dbReference type="Proteomes" id="UP000290189">
    <property type="component" value="Unassembled WGS sequence"/>
</dbReference>
<dbReference type="InterPro" id="IPR002125">
    <property type="entry name" value="CMP_dCMP_dom"/>
</dbReference>
<accession>A0A0G4IXJ6</accession>
<evidence type="ECO:0000256" key="1">
    <source>
        <dbReference type="ARBA" id="ARBA00022801"/>
    </source>
</evidence>
<dbReference type="AlphaFoldDB" id="A0A0G4IXJ6"/>
<dbReference type="OrthoDB" id="1701769at2759"/>
<dbReference type="GO" id="GO:0046872">
    <property type="term" value="F:metal ion binding"/>
    <property type="evidence" value="ECO:0007669"/>
    <property type="project" value="UniProtKB-KW"/>
</dbReference>
<feature type="domain" description="CMP/dCMP-type deaminase" evidence="2">
    <location>
        <begin position="5"/>
        <end position="119"/>
    </location>
</feature>
<dbReference type="OMA" id="PCQMCAG"/>
<evidence type="ECO:0000313" key="6">
    <source>
        <dbReference type="Proteomes" id="UP000290189"/>
    </source>
</evidence>
<evidence type="ECO:0000313" key="4">
    <source>
        <dbReference type="EMBL" id="SPQ97072.1"/>
    </source>
</evidence>
<dbReference type="STRING" id="37360.A0A0G4IXJ6"/>
<proteinExistence type="predicted"/>
<dbReference type="GO" id="GO:0052717">
    <property type="term" value="F:tRNA-specific adenosine-34 deaminase activity"/>
    <property type="evidence" value="ECO:0007669"/>
    <property type="project" value="UniProtKB-EC"/>
</dbReference>
<protein>
    <recommendedName>
        <fullName evidence="2">CMP/dCMP-type deaminase domain-containing protein</fullName>
    </recommendedName>
</protein>
<keyword evidence="5" id="KW-1185">Reference proteome</keyword>
<dbReference type="InterPro" id="IPR016193">
    <property type="entry name" value="Cytidine_deaminase-like"/>
</dbReference>
<dbReference type="PROSITE" id="PS51747">
    <property type="entry name" value="CYT_DCMP_DEAMINASES_2"/>
    <property type="match status" value="1"/>
</dbReference>
<geneLocation type="mitochondrion" evidence="4"/>
<dbReference type="Gene3D" id="3.40.140.10">
    <property type="entry name" value="Cytidine Deaminase, domain 2"/>
    <property type="match status" value="1"/>
</dbReference>
<keyword evidence="4" id="KW-0496">Mitochondrion</keyword>
<reference evidence="4 6" key="2">
    <citation type="submission" date="2018-03" db="EMBL/GenBank/DDBJ databases">
        <authorList>
            <person name="Fogelqvist J."/>
        </authorList>
    </citation>
    <scope>NUCLEOTIDE SEQUENCE [LARGE SCALE GENOMIC DNA]</scope>
</reference>
<dbReference type="EMBL" id="OVEO01000007">
    <property type="protein sequence ID" value="SPQ97072.1"/>
    <property type="molecule type" value="Genomic_DNA"/>
</dbReference>
<reference evidence="3 5" key="1">
    <citation type="submission" date="2015-02" db="EMBL/GenBank/DDBJ databases">
        <authorList>
            <person name="Chooi Y.-H."/>
        </authorList>
    </citation>
    <scope>NUCLEOTIDE SEQUENCE [LARGE SCALE GENOMIC DNA]</scope>
    <source>
        <strain evidence="3">E3</strain>
    </source>
</reference>
<gene>
    <name evidence="3" type="ORF">PBRA_007500</name>
    <name evidence="4" type="ORF">PLBR_LOCUS4287</name>
</gene>
<keyword evidence="1" id="KW-0378">Hydrolase</keyword>